<feature type="domain" description="MsrB" evidence="8">
    <location>
        <begin position="5"/>
        <end position="127"/>
    </location>
</feature>
<dbReference type="PROSITE" id="PS51790">
    <property type="entry name" value="MSRB"/>
    <property type="match status" value="1"/>
</dbReference>
<comment type="caution">
    <text evidence="9">The sequence shown here is derived from an EMBL/GenBank/DDBJ whole genome shotgun (WGS) entry which is preliminary data.</text>
</comment>
<dbReference type="NCBIfam" id="TIGR00357">
    <property type="entry name" value="peptide-methionine (R)-S-oxide reductase MsrB"/>
    <property type="match status" value="1"/>
</dbReference>
<keyword evidence="6" id="KW-0560">Oxidoreductase</keyword>
<dbReference type="Proteomes" id="UP000178930">
    <property type="component" value="Unassembled WGS sequence"/>
</dbReference>
<dbReference type="EMBL" id="MHIB01000032">
    <property type="protein sequence ID" value="OGY43619.1"/>
    <property type="molecule type" value="Genomic_DNA"/>
</dbReference>
<organism evidence="9 10">
    <name type="scientific">Candidatus Buchananbacteria bacterium RIFCSPHIGHO2_01_FULL_39_14</name>
    <dbReference type="NCBI Taxonomy" id="1797532"/>
    <lineage>
        <taxon>Bacteria</taxon>
        <taxon>Candidatus Buchananiibacteriota</taxon>
    </lineage>
</organism>
<dbReference type="GO" id="GO:0006979">
    <property type="term" value="P:response to oxidative stress"/>
    <property type="evidence" value="ECO:0007669"/>
    <property type="project" value="InterPro"/>
</dbReference>
<evidence type="ECO:0000256" key="6">
    <source>
        <dbReference type="ARBA" id="ARBA00023002"/>
    </source>
</evidence>
<dbReference type="PANTHER" id="PTHR10173">
    <property type="entry name" value="METHIONINE SULFOXIDE REDUCTASE"/>
    <property type="match status" value="1"/>
</dbReference>
<evidence type="ECO:0000313" key="9">
    <source>
        <dbReference type="EMBL" id="OGY43619.1"/>
    </source>
</evidence>
<dbReference type="InterPro" id="IPR028427">
    <property type="entry name" value="Met_Sox_Rdtase_MsrB"/>
</dbReference>
<comment type="cofactor">
    <cofactor evidence="1">
        <name>Zn(2+)</name>
        <dbReference type="ChEBI" id="CHEBI:29105"/>
    </cofactor>
</comment>
<evidence type="ECO:0000256" key="7">
    <source>
        <dbReference type="ARBA" id="ARBA00048488"/>
    </source>
</evidence>
<keyword evidence="5" id="KW-0862">Zinc</keyword>
<evidence type="ECO:0000313" key="10">
    <source>
        <dbReference type="Proteomes" id="UP000178930"/>
    </source>
</evidence>
<dbReference type="GO" id="GO:0046872">
    <property type="term" value="F:metal ion binding"/>
    <property type="evidence" value="ECO:0007669"/>
    <property type="project" value="UniProtKB-KW"/>
</dbReference>
<evidence type="ECO:0000256" key="4">
    <source>
        <dbReference type="ARBA" id="ARBA00022723"/>
    </source>
</evidence>
<dbReference type="PANTHER" id="PTHR10173:SF52">
    <property type="entry name" value="METHIONINE-R-SULFOXIDE REDUCTASE B1"/>
    <property type="match status" value="1"/>
</dbReference>
<evidence type="ECO:0000256" key="2">
    <source>
        <dbReference type="ARBA" id="ARBA00007174"/>
    </source>
</evidence>
<name>A0A1G1XU53_9BACT</name>
<evidence type="ECO:0000259" key="8">
    <source>
        <dbReference type="PROSITE" id="PS51790"/>
    </source>
</evidence>
<dbReference type="GO" id="GO:0005737">
    <property type="term" value="C:cytoplasm"/>
    <property type="evidence" value="ECO:0007669"/>
    <property type="project" value="TreeGrafter"/>
</dbReference>
<evidence type="ECO:0000256" key="3">
    <source>
        <dbReference type="ARBA" id="ARBA00012499"/>
    </source>
</evidence>
<dbReference type="AlphaFoldDB" id="A0A1G1XU53"/>
<dbReference type="FunFam" id="2.170.150.20:FF:000001">
    <property type="entry name" value="Peptide methionine sulfoxide reductase MsrB"/>
    <property type="match status" value="1"/>
</dbReference>
<evidence type="ECO:0000256" key="1">
    <source>
        <dbReference type="ARBA" id="ARBA00001947"/>
    </source>
</evidence>
<dbReference type="STRING" id="1797532.A2729_03665"/>
<gene>
    <name evidence="9" type="ORF">A2729_03665</name>
</gene>
<comment type="similarity">
    <text evidence="2">Belongs to the MsrB Met sulfoxide reductase family.</text>
</comment>
<dbReference type="EC" id="1.8.4.12" evidence="3"/>
<proteinExistence type="inferred from homology"/>
<comment type="catalytic activity">
    <reaction evidence="7">
        <text>L-methionyl-[protein] + [thioredoxin]-disulfide + H2O = L-methionyl-(R)-S-oxide-[protein] + [thioredoxin]-dithiol</text>
        <dbReference type="Rhea" id="RHEA:24164"/>
        <dbReference type="Rhea" id="RHEA-COMP:10698"/>
        <dbReference type="Rhea" id="RHEA-COMP:10700"/>
        <dbReference type="Rhea" id="RHEA-COMP:12313"/>
        <dbReference type="Rhea" id="RHEA-COMP:12314"/>
        <dbReference type="ChEBI" id="CHEBI:15377"/>
        <dbReference type="ChEBI" id="CHEBI:16044"/>
        <dbReference type="ChEBI" id="CHEBI:29950"/>
        <dbReference type="ChEBI" id="CHEBI:45764"/>
        <dbReference type="ChEBI" id="CHEBI:50058"/>
        <dbReference type="EC" id="1.8.4.12"/>
    </reaction>
</comment>
<sequence>MTQKENIHPACLTPEQYHILKEKGTETPFTGKFLHNKRTGTYICADCKTELFASDTKFDSGTGWPSFSDVKNKQNVELKQDISYGMQRTEVRCKKCGGHLGHLFDDGPTPTGVRYCINSAALEFEKKKK</sequence>
<dbReference type="InterPro" id="IPR011057">
    <property type="entry name" value="Mss4-like_sf"/>
</dbReference>
<reference evidence="9 10" key="1">
    <citation type="journal article" date="2016" name="Nat. Commun.">
        <title>Thousands of microbial genomes shed light on interconnected biogeochemical processes in an aquifer system.</title>
        <authorList>
            <person name="Anantharaman K."/>
            <person name="Brown C.T."/>
            <person name="Hug L.A."/>
            <person name="Sharon I."/>
            <person name="Castelle C.J."/>
            <person name="Probst A.J."/>
            <person name="Thomas B.C."/>
            <person name="Singh A."/>
            <person name="Wilkins M.J."/>
            <person name="Karaoz U."/>
            <person name="Brodie E.L."/>
            <person name="Williams K.H."/>
            <person name="Hubbard S.S."/>
            <person name="Banfield J.F."/>
        </authorList>
    </citation>
    <scope>NUCLEOTIDE SEQUENCE [LARGE SCALE GENOMIC DNA]</scope>
</reference>
<dbReference type="GO" id="GO:0033743">
    <property type="term" value="F:peptide-methionine (R)-S-oxide reductase activity"/>
    <property type="evidence" value="ECO:0007669"/>
    <property type="project" value="UniProtKB-EC"/>
</dbReference>
<dbReference type="InterPro" id="IPR002579">
    <property type="entry name" value="Met_Sox_Rdtase_MsrB_dom"/>
</dbReference>
<accession>A0A1G1XU53</accession>
<evidence type="ECO:0000256" key="5">
    <source>
        <dbReference type="ARBA" id="ARBA00022833"/>
    </source>
</evidence>
<protein>
    <recommendedName>
        <fullName evidence="3">peptide-methionine (R)-S-oxide reductase</fullName>
        <ecNumber evidence="3">1.8.4.12</ecNumber>
    </recommendedName>
</protein>
<dbReference type="Pfam" id="PF01641">
    <property type="entry name" value="SelR"/>
    <property type="match status" value="1"/>
</dbReference>
<dbReference type="GO" id="GO:0030091">
    <property type="term" value="P:protein repair"/>
    <property type="evidence" value="ECO:0007669"/>
    <property type="project" value="InterPro"/>
</dbReference>
<keyword evidence="4" id="KW-0479">Metal-binding</keyword>
<dbReference type="SUPFAM" id="SSF51316">
    <property type="entry name" value="Mss4-like"/>
    <property type="match status" value="1"/>
</dbReference>
<dbReference type="Gene3D" id="2.170.150.20">
    <property type="entry name" value="Peptide methionine sulfoxide reductase"/>
    <property type="match status" value="1"/>
</dbReference>